<evidence type="ECO:0000313" key="4">
    <source>
        <dbReference type="Proteomes" id="UP000515312"/>
    </source>
</evidence>
<sequence>MPYRRSLTLSALFLCCLAAAAKDKKKLQLPVDVLQAHTAWVIVDPGAGVDVTDPNANRIARADVENALAKWGRLMPVTDPSQADLIIVIRKGNGKLVQPTIGGTPINAPPPVIAQRTDTGVTASGRAGPPLETSDPHPEMEVSTPDDTFAVYRGDPNHITEQNPLNSPPVWRYTRKDALEPPGVPAVDAFRKAINDSEKALAGP</sequence>
<dbReference type="RefSeq" id="WP_186743190.1">
    <property type="nucleotide sequence ID" value="NZ_CP060394.1"/>
</dbReference>
<dbReference type="Proteomes" id="UP000515312">
    <property type="component" value="Chromosome"/>
</dbReference>
<feature type="region of interest" description="Disordered" evidence="1">
    <location>
        <begin position="120"/>
        <end position="143"/>
    </location>
</feature>
<keyword evidence="2" id="KW-0732">Signal</keyword>
<keyword evidence="4" id="KW-1185">Reference proteome</keyword>
<proteinExistence type="predicted"/>
<protein>
    <submittedName>
        <fullName evidence="3">Uncharacterized protein</fullName>
    </submittedName>
</protein>
<evidence type="ECO:0000256" key="2">
    <source>
        <dbReference type="SAM" id="SignalP"/>
    </source>
</evidence>
<reference evidence="3 4" key="1">
    <citation type="submission" date="2020-08" db="EMBL/GenBank/DDBJ databases">
        <title>Edaphobacter telluris sp. nov. and Acidobacterium dinghuensis sp. nov., two acidobacteria isolated from forest soil.</title>
        <authorList>
            <person name="Fu J."/>
            <person name="Qiu L."/>
        </authorList>
    </citation>
    <scope>NUCLEOTIDE SEQUENCE [LARGE SCALE GENOMIC DNA]</scope>
    <source>
        <strain evidence="3">4Y35</strain>
    </source>
</reference>
<evidence type="ECO:0000256" key="1">
    <source>
        <dbReference type="SAM" id="MobiDB-lite"/>
    </source>
</evidence>
<dbReference type="EMBL" id="CP060394">
    <property type="protein sequence ID" value="QNI32235.1"/>
    <property type="molecule type" value="Genomic_DNA"/>
</dbReference>
<feature type="signal peptide" evidence="2">
    <location>
        <begin position="1"/>
        <end position="21"/>
    </location>
</feature>
<organism evidence="3 4">
    <name type="scientific">Alloacidobacterium dinghuense</name>
    <dbReference type="NCBI Taxonomy" id="2763107"/>
    <lineage>
        <taxon>Bacteria</taxon>
        <taxon>Pseudomonadati</taxon>
        <taxon>Acidobacteriota</taxon>
        <taxon>Terriglobia</taxon>
        <taxon>Terriglobales</taxon>
        <taxon>Acidobacteriaceae</taxon>
        <taxon>Alloacidobacterium</taxon>
    </lineage>
</organism>
<accession>A0A7G8BI65</accession>
<dbReference type="KEGG" id="adin:H7849_25155"/>
<dbReference type="AlphaFoldDB" id="A0A7G8BI65"/>
<evidence type="ECO:0000313" key="3">
    <source>
        <dbReference type="EMBL" id="QNI32235.1"/>
    </source>
</evidence>
<gene>
    <name evidence="3" type="ORF">H7849_25155</name>
</gene>
<feature type="chain" id="PRO_5028991297" evidence="2">
    <location>
        <begin position="22"/>
        <end position="204"/>
    </location>
</feature>
<name>A0A7G8BI65_9BACT</name>